<dbReference type="GO" id="GO:0009234">
    <property type="term" value="P:menaquinone biosynthetic process"/>
    <property type="evidence" value="ECO:0007669"/>
    <property type="project" value="UniProtKB-KW"/>
</dbReference>
<dbReference type="Pfam" id="PF02621">
    <property type="entry name" value="VitK2_biosynth"/>
    <property type="match status" value="1"/>
</dbReference>
<reference evidence="3" key="1">
    <citation type="submission" date="2018-06" db="EMBL/GenBank/DDBJ databases">
        <authorList>
            <person name="Zhirakovskaya E."/>
        </authorList>
    </citation>
    <scope>NUCLEOTIDE SEQUENCE</scope>
</reference>
<evidence type="ECO:0000256" key="2">
    <source>
        <dbReference type="ARBA" id="ARBA00023239"/>
    </source>
</evidence>
<dbReference type="InterPro" id="IPR030868">
    <property type="entry name" value="MqnA"/>
</dbReference>
<dbReference type="PANTHER" id="PTHR37690:SF1">
    <property type="entry name" value="CHORISMATE DEHYDRATASE"/>
    <property type="match status" value="1"/>
</dbReference>
<dbReference type="Gene3D" id="3.40.190.10">
    <property type="entry name" value="Periplasmic binding protein-like II"/>
    <property type="match status" value="2"/>
</dbReference>
<dbReference type="AlphaFoldDB" id="A0A3B0UY75"/>
<accession>A0A3B0UY75</accession>
<dbReference type="EMBL" id="UOEY01000022">
    <property type="protein sequence ID" value="VAW36215.1"/>
    <property type="molecule type" value="Genomic_DNA"/>
</dbReference>
<dbReference type="CDD" id="cd13634">
    <property type="entry name" value="PBP2_Sco4506"/>
    <property type="match status" value="1"/>
</dbReference>
<dbReference type="SUPFAM" id="SSF53850">
    <property type="entry name" value="Periplasmic binding protein-like II"/>
    <property type="match status" value="1"/>
</dbReference>
<evidence type="ECO:0000313" key="3">
    <source>
        <dbReference type="EMBL" id="VAW36215.1"/>
    </source>
</evidence>
<name>A0A3B0UY75_9ZZZZ</name>
<proteinExistence type="inferred from homology"/>
<dbReference type="GO" id="GO:0016829">
    <property type="term" value="F:lyase activity"/>
    <property type="evidence" value="ECO:0007669"/>
    <property type="project" value="UniProtKB-KW"/>
</dbReference>
<keyword evidence="1" id="KW-0474">Menaquinone biosynthesis</keyword>
<organism evidence="3">
    <name type="scientific">hydrothermal vent metagenome</name>
    <dbReference type="NCBI Taxonomy" id="652676"/>
    <lineage>
        <taxon>unclassified sequences</taxon>
        <taxon>metagenomes</taxon>
        <taxon>ecological metagenomes</taxon>
    </lineage>
</organism>
<dbReference type="EC" id="4.2.1.151" evidence="3"/>
<dbReference type="PANTHER" id="PTHR37690">
    <property type="entry name" value="CHORISMATE DEHYDRATASE"/>
    <property type="match status" value="1"/>
</dbReference>
<dbReference type="HAMAP" id="MF_00995">
    <property type="entry name" value="MqnA"/>
    <property type="match status" value="1"/>
</dbReference>
<keyword evidence="2 3" id="KW-0456">Lyase</keyword>
<dbReference type="InterPro" id="IPR003773">
    <property type="entry name" value="Menaquinone_biosynth"/>
</dbReference>
<evidence type="ECO:0000256" key="1">
    <source>
        <dbReference type="ARBA" id="ARBA00022428"/>
    </source>
</evidence>
<protein>
    <submittedName>
        <fullName evidence="3">Chorismate dehydratase</fullName>
        <ecNumber evidence="3">4.2.1.151</ecNumber>
    </submittedName>
</protein>
<sequence length="276" mass="31032">MARIGMVNYINTAPIYEVWKATINRPDWQVTEAPPSVLNRLLAADELDLGFVSSYEYAARPAKYRILADLSISATGPVGSVFLFSTVAPAELTGRLVLLTGQSDTSIRLVRIILEEFFHVRPEYVVGEISGRREPDRKIDAVLAIGDEALRIKLENRYPVQIDLAGFWHQTTGLPFVFSICAIREDFVRSEPETALAIRDALLRCRAAGLEQLAEICDRVAKRIPMDPAACFRYLRGIEYDLGPTKQQALEKFFTYLINRNEADEQALPLKIFPAI</sequence>
<gene>
    <name evidence="3" type="ORF">MNBD_DELTA04-889</name>
</gene>